<feature type="transmembrane region" description="Helical" evidence="2">
    <location>
        <begin position="46"/>
        <end position="67"/>
    </location>
</feature>
<feature type="compositionally biased region" description="Basic and acidic residues" evidence="1">
    <location>
        <begin position="72"/>
        <end position="89"/>
    </location>
</feature>
<dbReference type="SUPFAM" id="SSF50969">
    <property type="entry name" value="YVTN repeat-like/Quinoprotein amine dehydrogenase"/>
    <property type="match status" value="1"/>
</dbReference>
<feature type="compositionally biased region" description="Low complexity" evidence="1">
    <location>
        <begin position="9"/>
        <end position="26"/>
    </location>
</feature>
<evidence type="ECO:0008006" key="4">
    <source>
        <dbReference type="Google" id="ProtNLM"/>
    </source>
</evidence>
<dbReference type="AlphaFoldDB" id="A0A7S4WIL9"/>
<dbReference type="PANTHER" id="PTHR31270:SF1">
    <property type="entry name" value="GLUTAMINYL-PEPTIDE CYCLOTRANSFERASE"/>
    <property type="match status" value="1"/>
</dbReference>
<proteinExistence type="predicted"/>
<accession>A0A7S4WIL9</accession>
<name>A0A7S4WIL9_9STRA</name>
<dbReference type="InterPro" id="IPR007788">
    <property type="entry name" value="QCT"/>
</dbReference>
<evidence type="ECO:0000313" key="3">
    <source>
        <dbReference type="EMBL" id="CAE4663619.1"/>
    </source>
</evidence>
<dbReference type="GO" id="GO:0016603">
    <property type="term" value="F:glutaminyl-peptide cyclotransferase activity"/>
    <property type="evidence" value="ECO:0007669"/>
    <property type="project" value="InterPro"/>
</dbReference>
<feature type="compositionally biased region" description="Acidic residues" evidence="1">
    <location>
        <begin position="90"/>
        <end position="107"/>
    </location>
</feature>
<reference evidence="3" key="1">
    <citation type="submission" date="2021-01" db="EMBL/GenBank/DDBJ databases">
        <authorList>
            <person name="Corre E."/>
            <person name="Pelletier E."/>
            <person name="Niang G."/>
            <person name="Scheremetjew M."/>
            <person name="Finn R."/>
            <person name="Kale V."/>
            <person name="Holt S."/>
            <person name="Cochrane G."/>
            <person name="Meng A."/>
            <person name="Brown T."/>
            <person name="Cohen L."/>
        </authorList>
    </citation>
    <scope>NUCLEOTIDE SEQUENCE</scope>
    <source>
        <strain evidence="3">GSO104</strain>
    </source>
</reference>
<evidence type="ECO:0000256" key="2">
    <source>
        <dbReference type="SAM" id="Phobius"/>
    </source>
</evidence>
<keyword evidence="2" id="KW-0812">Transmembrane</keyword>
<dbReference type="InterPro" id="IPR011044">
    <property type="entry name" value="Quino_amine_DH_bsu"/>
</dbReference>
<sequence>MTRKRRSNNSDSSSSASTAPSSTTKKSSMKRINKTKEPKKQQPKSSINGIVVVCVLLAFVFAALITLNPAPQDDKQQTDNAKLKQKDEVVSTEEEQGENTKVEEEDEIASKTTTTTITAEERILFAGEEYYNVLEVIPHQPSRSLFTQGLTYHNGLLYEGTGINGESALYTINPSSGAIVKRASLEKRFFGEGIAFYHNDENQPRIIQITWREQTGFIYDADTFDVVHEFEYDTSTSEGWGITYHPEWKEFVVSDGSSNLMFWDRDTLVEKRRVEVWLPFADEEGRVMTPPKKARTVKHINELEWYKGDILANVWYNDVIIRIDPLTGSVRRVYDFKSLYTDRDGSEDCFNGISVSDVEGELFVTGKWWPSLYRIKLLD</sequence>
<keyword evidence="2" id="KW-1133">Transmembrane helix</keyword>
<keyword evidence="2" id="KW-0472">Membrane</keyword>
<feature type="region of interest" description="Disordered" evidence="1">
    <location>
        <begin position="70"/>
        <end position="112"/>
    </location>
</feature>
<dbReference type="EMBL" id="HBNS01058442">
    <property type="protein sequence ID" value="CAE4663619.1"/>
    <property type="molecule type" value="Transcribed_RNA"/>
</dbReference>
<dbReference type="Pfam" id="PF05096">
    <property type="entry name" value="Glu_cyclase_2"/>
    <property type="match status" value="1"/>
</dbReference>
<dbReference type="PANTHER" id="PTHR31270">
    <property type="entry name" value="GLUTAMINYL-PEPTIDE CYCLOTRANSFERASE"/>
    <property type="match status" value="1"/>
</dbReference>
<evidence type="ECO:0000256" key="1">
    <source>
        <dbReference type="SAM" id="MobiDB-lite"/>
    </source>
</evidence>
<organism evidence="3">
    <name type="scientific">Ditylum brightwellii</name>
    <dbReference type="NCBI Taxonomy" id="49249"/>
    <lineage>
        <taxon>Eukaryota</taxon>
        <taxon>Sar</taxon>
        <taxon>Stramenopiles</taxon>
        <taxon>Ochrophyta</taxon>
        <taxon>Bacillariophyta</taxon>
        <taxon>Mediophyceae</taxon>
        <taxon>Lithodesmiophycidae</taxon>
        <taxon>Lithodesmiales</taxon>
        <taxon>Lithodesmiaceae</taxon>
        <taxon>Ditylum</taxon>
    </lineage>
</organism>
<feature type="region of interest" description="Disordered" evidence="1">
    <location>
        <begin position="1"/>
        <end position="43"/>
    </location>
</feature>
<protein>
    <recommendedName>
        <fullName evidence="4">Glutamine cyclotransferase</fullName>
    </recommendedName>
</protein>
<gene>
    <name evidence="3" type="ORF">DBRI00130_LOCUS42033</name>
</gene>